<evidence type="ECO:0000313" key="3">
    <source>
        <dbReference type="Proteomes" id="UP000000580"/>
    </source>
</evidence>
<gene>
    <name evidence="2" type="ordered locus">MAP_3011c</name>
</gene>
<dbReference type="SUPFAM" id="SSF53955">
    <property type="entry name" value="Lysozyme-like"/>
    <property type="match status" value="1"/>
</dbReference>
<name>Q73VK2_MYCPA</name>
<dbReference type="STRING" id="262316.MAP_3011c"/>
<dbReference type="AlphaFoldDB" id="Q73VK2"/>
<organism evidence="2 3">
    <name type="scientific">Mycolicibacterium paratuberculosis (strain ATCC BAA-968 / K-10)</name>
    <name type="common">Mycobacterium paratuberculosis</name>
    <dbReference type="NCBI Taxonomy" id="262316"/>
    <lineage>
        <taxon>Bacteria</taxon>
        <taxon>Bacillati</taxon>
        <taxon>Actinomycetota</taxon>
        <taxon>Actinomycetes</taxon>
        <taxon>Mycobacteriales</taxon>
        <taxon>Mycobacteriaceae</taxon>
        <taxon>Mycobacterium</taxon>
        <taxon>Mycobacterium avium complex (MAC)</taxon>
    </lineage>
</organism>
<dbReference type="KEGG" id="mpa:MAP_3011c"/>
<evidence type="ECO:0000256" key="1">
    <source>
        <dbReference type="SAM" id="MobiDB-lite"/>
    </source>
</evidence>
<dbReference type="Proteomes" id="UP000000580">
    <property type="component" value="Chromosome"/>
</dbReference>
<dbReference type="HOGENOM" id="CLU_1132638_0_0_11"/>
<evidence type="ECO:0000313" key="2">
    <source>
        <dbReference type="EMBL" id="AAS05559.1"/>
    </source>
</evidence>
<feature type="region of interest" description="Disordered" evidence="1">
    <location>
        <begin position="1"/>
        <end position="22"/>
    </location>
</feature>
<proteinExistence type="predicted"/>
<dbReference type="eggNOG" id="COG3953">
    <property type="taxonomic scope" value="Bacteria"/>
</dbReference>
<protein>
    <submittedName>
        <fullName evidence="2">Uncharacterized protein</fullName>
    </submittedName>
</protein>
<reference evidence="2 3" key="1">
    <citation type="journal article" date="2005" name="Proc. Natl. Acad. Sci. U.S.A.">
        <title>The complete genome sequence of Mycobacterium avium subspecies paratuberculosis.</title>
        <authorList>
            <person name="Li L."/>
            <person name="Bannantine J.P."/>
            <person name="Zhang Q."/>
            <person name="Amonsin A."/>
            <person name="May B.J."/>
            <person name="Alt D."/>
            <person name="Banerji N."/>
            <person name="Kanjilal S."/>
            <person name="Kapur V."/>
        </authorList>
    </citation>
    <scope>NUCLEOTIDE SEQUENCE [LARGE SCALE GENOMIC DNA]</scope>
    <source>
        <strain evidence="3">ATCC BAA-968 / K-10</strain>
    </source>
</reference>
<dbReference type="InterPro" id="IPR023346">
    <property type="entry name" value="Lysozyme-like_dom_sf"/>
</dbReference>
<feature type="region of interest" description="Disordered" evidence="1">
    <location>
        <begin position="63"/>
        <end position="84"/>
    </location>
</feature>
<accession>Q73VK2</accession>
<keyword evidence="3" id="KW-1185">Reference proteome</keyword>
<dbReference type="EMBL" id="AE016958">
    <property type="protein sequence ID" value="AAS05559.1"/>
    <property type="molecule type" value="Genomic_DNA"/>
</dbReference>
<sequence length="256" mass="27103">MRGVVARAENTAGPARAETRRGSPVDVRRWVLRLRRMATAYAVVAALGSLAIGSESVNCPTAVGGQSDIGQGGPGPRASRAPRAAPTWWWPPAEPRPAVHEVAAVRGGIQLRQVAFDGRGAWADGPEAIRGYLEEALTRIGVTDASARGRWIDGMMTIADHESQFHSAAINLADSNAYGPAQLDGGPLHATRGPWQLMPDTFAAFHQPGTSNSAWDPVAAACASMNYQMSRYGVSPDGSNQRLLVGQANPGIRQGY</sequence>